<evidence type="ECO:0000313" key="1">
    <source>
        <dbReference type="EMBL" id="GIQ63805.1"/>
    </source>
</evidence>
<reference evidence="1 2" key="1">
    <citation type="submission" date="2021-04" db="EMBL/GenBank/DDBJ databases">
        <title>Draft genome sequence of Paenibacillus cisolokensis, LC2-13A.</title>
        <authorList>
            <person name="Uke A."/>
            <person name="Chhe C."/>
            <person name="Baramee S."/>
            <person name="Kosugi A."/>
        </authorList>
    </citation>
    <scope>NUCLEOTIDE SEQUENCE [LARGE SCALE GENOMIC DNA]</scope>
    <source>
        <strain evidence="1 2">LC2-13A</strain>
    </source>
</reference>
<evidence type="ECO:0000313" key="2">
    <source>
        <dbReference type="Proteomes" id="UP000680304"/>
    </source>
</evidence>
<dbReference type="EMBL" id="BOVJ01000072">
    <property type="protein sequence ID" value="GIQ63805.1"/>
    <property type="molecule type" value="Genomic_DNA"/>
</dbReference>
<proteinExistence type="predicted"/>
<sequence length="110" mass="12370">MEKGTLGFEEADALRWFRYWDETSKAGGVVPAELQVSNPPGDTSKSLIVTGKVAMGLIPSNQLAAHQNLTQDKLTLVQVPRGEKVRASCSSRAKVCRDMRRRSTRRKWRR</sequence>
<dbReference type="Proteomes" id="UP000680304">
    <property type="component" value="Unassembled WGS sequence"/>
</dbReference>
<gene>
    <name evidence="1" type="ORF">PACILC2_23730</name>
</gene>
<dbReference type="Gene3D" id="3.40.190.10">
    <property type="entry name" value="Periplasmic binding protein-like II"/>
    <property type="match status" value="1"/>
</dbReference>
<name>A0ABQ4N6J2_9BACL</name>
<dbReference type="RefSeq" id="WP_307860527.1">
    <property type="nucleotide sequence ID" value="NZ_BOVJ01000072.1"/>
</dbReference>
<accession>A0ABQ4N6J2</accession>
<comment type="caution">
    <text evidence="1">The sequence shown here is derived from an EMBL/GenBank/DDBJ whole genome shotgun (WGS) entry which is preliminary data.</text>
</comment>
<organism evidence="1 2">
    <name type="scientific">Paenibacillus cisolokensis</name>
    <dbReference type="NCBI Taxonomy" id="1658519"/>
    <lineage>
        <taxon>Bacteria</taxon>
        <taxon>Bacillati</taxon>
        <taxon>Bacillota</taxon>
        <taxon>Bacilli</taxon>
        <taxon>Bacillales</taxon>
        <taxon>Paenibacillaceae</taxon>
        <taxon>Paenibacillus</taxon>
    </lineage>
</organism>
<protein>
    <submittedName>
        <fullName evidence="1">Uncharacterized protein</fullName>
    </submittedName>
</protein>
<keyword evidence="2" id="KW-1185">Reference proteome</keyword>